<accession>Q89MG0</accession>
<reference evidence="8" key="1">
    <citation type="journal article" date="2002" name="DNA Res.">
        <title>Complete genomic sequence of nitrogen-fixing symbiotic bacterium Bradyrhizobium japonicum USDA110.</title>
        <authorList>
            <person name="Kaneko T."/>
            <person name="Nakamura Y."/>
            <person name="Sato S."/>
            <person name="Minamisawa K."/>
            <person name="Uchiumi T."/>
            <person name="Sasamoto S."/>
            <person name="Watanabe A."/>
            <person name="Idesawa K."/>
            <person name="Iriguchi M."/>
            <person name="Kawashima K."/>
            <person name="Kohara M."/>
            <person name="Matsumoto M."/>
            <person name="Shimpo S."/>
            <person name="Tsuruoka H."/>
            <person name="Wada T."/>
            <person name="Yamada M."/>
            <person name="Tabata S."/>
        </authorList>
    </citation>
    <scope>NUCLEOTIDE SEQUENCE [LARGE SCALE GENOMIC DNA]</scope>
    <source>
        <strain evidence="8">JCM 10833 / BCRC 13528 / IAM 13628 / NBRC 14792 / USDA 110</strain>
    </source>
</reference>
<dbReference type="eggNOG" id="COG2240">
    <property type="taxonomic scope" value="Bacteria"/>
</dbReference>
<dbReference type="InterPro" id="IPR004625">
    <property type="entry name" value="PyrdxlKinase"/>
</dbReference>
<evidence type="ECO:0000256" key="5">
    <source>
        <dbReference type="ARBA" id="ARBA00022840"/>
    </source>
</evidence>
<evidence type="ECO:0000256" key="1">
    <source>
        <dbReference type="ARBA" id="ARBA00012104"/>
    </source>
</evidence>
<keyword evidence="2" id="KW-0808">Transferase</keyword>
<dbReference type="GO" id="GO:0008478">
    <property type="term" value="F:pyridoxal kinase activity"/>
    <property type="evidence" value="ECO:0000318"/>
    <property type="project" value="GO_Central"/>
</dbReference>
<dbReference type="KEGG" id="bja:blr4233"/>
<dbReference type="PANTHER" id="PTHR10534">
    <property type="entry name" value="PYRIDOXAL KINASE"/>
    <property type="match status" value="1"/>
</dbReference>
<dbReference type="Gene3D" id="3.40.1190.20">
    <property type="match status" value="1"/>
</dbReference>
<keyword evidence="4" id="KW-0418">Kinase</keyword>
<dbReference type="Pfam" id="PF08543">
    <property type="entry name" value="Phos_pyr_kin"/>
    <property type="match status" value="1"/>
</dbReference>
<dbReference type="InterPro" id="IPR013749">
    <property type="entry name" value="PM/HMP-P_kinase-1"/>
</dbReference>
<feature type="domain" description="Pyridoxamine kinase/Phosphomethylpyrimidine kinase" evidence="6">
    <location>
        <begin position="117"/>
        <end position="296"/>
    </location>
</feature>
<evidence type="ECO:0000313" key="7">
    <source>
        <dbReference type="EMBL" id="BAC49498.1"/>
    </source>
</evidence>
<dbReference type="CDD" id="cd01173">
    <property type="entry name" value="pyridoxal_pyridoxamine_kinase"/>
    <property type="match status" value="1"/>
</dbReference>
<name>Q89MG0_BRADU</name>
<dbReference type="GO" id="GO:0005524">
    <property type="term" value="F:ATP binding"/>
    <property type="evidence" value="ECO:0007669"/>
    <property type="project" value="UniProtKB-KW"/>
</dbReference>
<organism evidence="7 8">
    <name type="scientific">Bradyrhizobium diazoefficiens (strain JCM 10833 / BCRC 13528 / IAM 13628 / NBRC 14792 / USDA 110)</name>
    <dbReference type="NCBI Taxonomy" id="224911"/>
    <lineage>
        <taxon>Bacteria</taxon>
        <taxon>Pseudomonadati</taxon>
        <taxon>Pseudomonadota</taxon>
        <taxon>Alphaproteobacteria</taxon>
        <taxon>Hyphomicrobiales</taxon>
        <taxon>Nitrobacteraceae</taxon>
        <taxon>Bradyrhizobium</taxon>
    </lineage>
</organism>
<evidence type="ECO:0000256" key="4">
    <source>
        <dbReference type="ARBA" id="ARBA00022777"/>
    </source>
</evidence>
<dbReference type="PhylomeDB" id="Q89MG0"/>
<dbReference type="PANTHER" id="PTHR10534:SF2">
    <property type="entry name" value="PYRIDOXAL KINASE"/>
    <property type="match status" value="1"/>
</dbReference>
<dbReference type="FunCoup" id="Q89MG0">
    <property type="interactions" value="155"/>
</dbReference>
<keyword evidence="8" id="KW-1185">Reference proteome</keyword>
<protein>
    <recommendedName>
        <fullName evidence="1">pyridoxal kinase</fullName>
        <ecNumber evidence="1">2.7.1.35</ecNumber>
    </recommendedName>
</protein>
<dbReference type="HOGENOM" id="CLU_046496_3_1_5"/>
<gene>
    <name evidence="7" type="ordered locus">blr4233</name>
</gene>
<dbReference type="InterPro" id="IPR029056">
    <property type="entry name" value="Ribokinase-like"/>
</dbReference>
<dbReference type="SUPFAM" id="SSF53613">
    <property type="entry name" value="Ribokinase-like"/>
    <property type="match status" value="1"/>
</dbReference>
<sequence length="310" mass="33207">MLRPSAANRTIRARFKSRCNVTGERQHASSTLRSFLERWTSLASGIIPTLNHDSRSKKSGYYAMQAEGVNVAAVPTTLLSNHPRYPSLRGRVLETELVADLLKGVEERDLVDEAAVLVTGYLGSPGNAAVVADFVERALNRNSKLVYLCDPVIGDDGRVYVADGILDVVRHRLLPAANLTTPNQFELELLSGITIADAQDLRAACAALAGTGRIDVVATGCTLADTPDGQVETILCADGQLSRFATPRLPIRPYGTGDLLSGLIAAHLAKGKAMEAAVRLAVETIFAVLVRTQEAGSAEMRLVPLPTRKP</sequence>
<dbReference type="Proteomes" id="UP000002526">
    <property type="component" value="Chromosome"/>
</dbReference>
<dbReference type="EMBL" id="BA000040">
    <property type="protein sequence ID" value="BAC49498.1"/>
    <property type="molecule type" value="Genomic_DNA"/>
</dbReference>
<keyword evidence="3" id="KW-0547">Nucleotide-binding</keyword>
<dbReference type="STRING" id="224911.AAV28_18215"/>
<keyword evidence="5" id="KW-0067">ATP-binding</keyword>
<dbReference type="EnsemblBacteria" id="BAC49498">
    <property type="protein sequence ID" value="BAC49498"/>
    <property type="gene ID" value="BAC49498"/>
</dbReference>
<proteinExistence type="predicted"/>
<dbReference type="GO" id="GO:0009443">
    <property type="term" value="P:pyridoxal 5'-phosphate salvage"/>
    <property type="evidence" value="ECO:0000318"/>
    <property type="project" value="GO_Central"/>
</dbReference>
<dbReference type="OrthoDB" id="9800808at2"/>
<dbReference type="GO" id="GO:0005829">
    <property type="term" value="C:cytosol"/>
    <property type="evidence" value="ECO:0000318"/>
    <property type="project" value="GO_Central"/>
</dbReference>
<evidence type="ECO:0000256" key="3">
    <source>
        <dbReference type="ARBA" id="ARBA00022741"/>
    </source>
</evidence>
<evidence type="ECO:0000259" key="6">
    <source>
        <dbReference type="Pfam" id="PF08543"/>
    </source>
</evidence>
<dbReference type="InParanoid" id="Q89MG0"/>
<dbReference type="AlphaFoldDB" id="Q89MG0"/>
<dbReference type="PATRIC" id="fig|224911.5.peg.4257"/>
<evidence type="ECO:0000313" key="8">
    <source>
        <dbReference type="Proteomes" id="UP000002526"/>
    </source>
</evidence>
<evidence type="ECO:0000256" key="2">
    <source>
        <dbReference type="ARBA" id="ARBA00022679"/>
    </source>
</evidence>
<dbReference type="NCBIfam" id="TIGR00687">
    <property type="entry name" value="pyridox_kin"/>
    <property type="match status" value="1"/>
</dbReference>
<dbReference type="EC" id="2.7.1.35" evidence="1"/>